<proteinExistence type="predicted"/>
<sequence>MHTNALTTSSRQPQPLATSGFASLALSLTLFSATGTAMDQEQRIDDTAQKALAVTIYNDNLALIRDQRQVTLEAGENRLAWRNVSVQIRPETALLNDVSQQLDLTLLEQNFDFDLLTPTSLLKKYLGRTVQVIRTNDAGERTTESATVLAVNEGVILSYDDRIETALVGHLAFPDVPEDLRDQPTLVLHLNASRAGEGRLELSYLTGGLSWKADYVADLASDSQSMDLNGWVTLTNASGIAYRQAQVQLVAGEVNQVQDAMPMPMMAPRMAMAAPATMPAEESLAEYHLYTLPRPTDILNLQTKQVALLSAPKAPITRELLVKGDAYAYQAQSSDGWTKLPVAATLSFVNRDGSLGIPLPRGVVRVYAKDSRGNAQFVGEDSIDHTPKNETVTLKLGESFDVTARRKQTSFKKLGGSTAYDYAYESAFEMELKNAKPEPVTVKVLETLPGDWEIVKESQPHTKEAFNLASWQVQVPADGSATLRWRARVRH</sequence>
<dbReference type="PANTHER" id="PTHR38075:SF1">
    <property type="entry name" value="DUF4139 DOMAIN-CONTAINING PROTEIN"/>
    <property type="match status" value="1"/>
</dbReference>
<reference evidence="2 3" key="1">
    <citation type="submission" date="2019-03" db="EMBL/GenBank/DDBJ databases">
        <title>Genomic Encyclopedia of Type Strains, Phase IV (KMG-IV): sequencing the most valuable type-strain genomes for metagenomic binning, comparative biology and taxonomic classification.</title>
        <authorList>
            <person name="Goeker M."/>
        </authorList>
    </citation>
    <scope>NUCLEOTIDE SEQUENCE [LARGE SCALE GENOMIC DNA]</scope>
    <source>
        <strain evidence="2 3">DSM 13587</strain>
    </source>
</reference>
<accession>A0A4R3N3N7</accession>
<feature type="domain" description="DUF4139" evidence="1">
    <location>
        <begin position="200"/>
        <end position="491"/>
    </location>
</feature>
<evidence type="ECO:0000313" key="3">
    <source>
        <dbReference type="Proteomes" id="UP000295717"/>
    </source>
</evidence>
<dbReference type="PANTHER" id="PTHR38075">
    <property type="entry name" value="DUF4139 DOMAIN-CONTAINING PROTEIN"/>
    <property type="match status" value="1"/>
</dbReference>
<name>A0A4R3N3N7_9GAMM</name>
<dbReference type="Pfam" id="PF13598">
    <property type="entry name" value="DUF4139"/>
    <property type="match status" value="1"/>
</dbReference>
<gene>
    <name evidence="2" type="ORF">EDC35_102278</name>
</gene>
<dbReference type="InterPro" id="IPR037291">
    <property type="entry name" value="DUF4139"/>
</dbReference>
<dbReference type="RefSeq" id="WP_132976072.1">
    <property type="nucleotide sequence ID" value="NZ_SMAO01000002.1"/>
</dbReference>
<dbReference type="EMBL" id="SMAO01000002">
    <property type="protein sequence ID" value="TCT22947.1"/>
    <property type="molecule type" value="Genomic_DNA"/>
</dbReference>
<keyword evidence="3" id="KW-1185">Reference proteome</keyword>
<dbReference type="Proteomes" id="UP000295717">
    <property type="component" value="Unassembled WGS sequence"/>
</dbReference>
<comment type="caution">
    <text evidence="2">The sequence shown here is derived from an EMBL/GenBank/DDBJ whole genome shotgun (WGS) entry which is preliminary data.</text>
</comment>
<protein>
    <recommendedName>
        <fullName evidence="1">DUF4139 domain-containing protein</fullName>
    </recommendedName>
</protein>
<evidence type="ECO:0000259" key="1">
    <source>
        <dbReference type="Pfam" id="PF13598"/>
    </source>
</evidence>
<evidence type="ECO:0000313" key="2">
    <source>
        <dbReference type="EMBL" id="TCT22947.1"/>
    </source>
</evidence>
<dbReference type="AlphaFoldDB" id="A0A4R3N3N7"/>
<dbReference type="OrthoDB" id="9808067at2"/>
<organism evidence="2 3">
    <name type="scientific">Thiobaca trueperi</name>
    <dbReference type="NCBI Taxonomy" id="127458"/>
    <lineage>
        <taxon>Bacteria</taxon>
        <taxon>Pseudomonadati</taxon>
        <taxon>Pseudomonadota</taxon>
        <taxon>Gammaproteobacteria</taxon>
        <taxon>Chromatiales</taxon>
        <taxon>Chromatiaceae</taxon>
        <taxon>Thiobaca</taxon>
    </lineage>
</organism>